<evidence type="ECO:0000256" key="4">
    <source>
        <dbReference type="ARBA" id="ARBA00023242"/>
    </source>
</evidence>
<dbReference type="RefSeq" id="XP_045959205.1">
    <property type="nucleotide sequence ID" value="XM_046102361.1"/>
</dbReference>
<dbReference type="GO" id="GO:1901002">
    <property type="term" value="P:positive regulation of response to salt stress"/>
    <property type="evidence" value="ECO:0007669"/>
    <property type="project" value="UniProtKB-ARBA"/>
</dbReference>
<feature type="region of interest" description="Disordered" evidence="5">
    <location>
        <begin position="146"/>
        <end position="295"/>
    </location>
</feature>
<keyword evidence="4" id="KW-0539">Nucleus</keyword>
<evidence type="ECO:0000313" key="9">
    <source>
        <dbReference type="Proteomes" id="UP000758603"/>
    </source>
</evidence>
<feature type="compositionally biased region" description="Polar residues" evidence="5">
    <location>
        <begin position="222"/>
        <end position="240"/>
    </location>
</feature>
<dbReference type="PROSITE" id="PS50090">
    <property type="entry name" value="MYB_LIKE"/>
    <property type="match status" value="2"/>
</dbReference>
<dbReference type="Proteomes" id="UP000758603">
    <property type="component" value="Unassembled WGS sequence"/>
</dbReference>
<dbReference type="InterPro" id="IPR001005">
    <property type="entry name" value="SANT/Myb"/>
</dbReference>
<dbReference type="InterPro" id="IPR017930">
    <property type="entry name" value="Myb_dom"/>
</dbReference>
<evidence type="ECO:0000256" key="3">
    <source>
        <dbReference type="ARBA" id="ARBA00023125"/>
    </source>
</evidence>
<dbReference type="Gene3D" id="1.10.10.60">
    <property type="entry name" value="Homeodomain-like"/>
    <property type="match status" value="2"/>
</dbReference>
<dbReference type="Pfam" id="PF00249">
    <property type="entry name" value="Myb_DNA-binding"/>
    <property type="match status" value="2"/>
</dbReference>
<feature type="compositionally biased region" description="Pro residues" evidence="5">
    <location>
        <begin position="273"/>
        <end position="285"/>
    </location>
</feature>
<dbReference type="SMART" id="SM00717">
    <property type="entry name" value="SANT"/>
    <property type="match status" value="2"/>
</dbReference>
<dbReference type="GO" id="GO:0050891">
    <property type="term" value="P:multicellular organismal-level water homeostasis"/>
    <property type="evidence" value="ECO:0007669"/>
    <property type="project" value="UniProtKB-ARBA"/>
</dbReference>
<dbReference type="FunFam" id="1.10.10.60:FF:000355">
    <property type="entry name" value="Transcription factor MYB124"/>
    <property type="match status" value="1"/>
</dbReference>
<dbReference type="GO" id="GO:0045944">
    <property type="term" value="P:positive regulation of transcription by RNA polymerase II"/>
    <property type="evidence" value="ECO:0007669"/>
    <property type="project" value="TreeGrafter"/>
</dbReference>
<keyword evidence="8" id="KW-0371">Homeobox</keyword>
<dbReference type="GO" id="GO:0032875">
    <property type="term" value="P:regulation of DNA endoreduplication"/>
    <property type="evidence" value="ECO:0007669"/>
    <property type="project" value="UniProtKB-ARBA"/>
</dbReference>
<comment type="caution">
    <text evidence="8">The sequence shown here is derived from an EMBL/GenBank/DDBJ whole genome shotgun (WGS) entry which is preliminary data.</text>
</comment>
<dbReference type="PANTHER" id="PTHR45614:SF25">
    <property type="entry name" value="MYB PROTEIN"/>
    <property type="match status" value="1"/>
</dbReference>
<dbReference type="GO" id="GO:0000978">
    <property type="term" value="F:RNA polymerase II cis-regulatory region sequence-specific DNA binding"/>
    <property type="evidence" value="ECO:0007669"/>
    <property type="project" value="TreeGrafter"/>
</dbReference>
<dbReference type="GO" id="GO:0000981">
    <property type="term" value="F:DNA-binding transcription factor activity, RNA polymerase II-specific"/>
    <property type="evidence" value="ECO:0007669"/>
    <property type="project" value="TreeGrafter"/>
</dbReference>
<feature type="compositionally biased region" description="Low complexity" evidence="5">
    <location>
        <begin position="150"/>
        <end position="173"/>
    </location>
</feature>
<dbReference type="GO" id="GO:1902584">
    <property type="term" value="P:positive regulation of response to water deprivation"/>
    <property type="evidence" value="ECO:0007669"/>
    <property type="project" value="UniProtKB-ARBA"/>
</dbReference>
<evidence type="ECO:0000259" key="7">
    <source>
        <dbReference type="PROSITE" id="PS51294"/>
    </source>
</evidence>
<dbReference type="InterPro" id="IPR009057">
    <property type="entry name" value="Homeodomain-like_sf"/>
</dbReference>
<dbReference type="GO" id="GO:0000278">
    <property type="term" value="P:mitotic cell cycle"/>
    <property type="evidence" value="ECO:0007669"/>
    <property type="project" value="TreeGrafter"/>
</dbReference>
<accession>A0A9P8ZZD2</accession>
<dbReference type="EMBL" id="JAGPXC010000003">
    <property type="protein sequence ID" value="KAH6654940.1"/>
    <property type="molecule type" value="Genomic_DNA"/>
</dbReference>
<dbReference type="GO" id="GO:1902806">
    <property type="term" value="P:regulation of cell cycle G1/S phase transition"/>
    <property type="evidence" value="ECO:0007669"/>
    <property type="project" value="UniProtKB-ARBA"/>
</dbReference>
<feature type="domain" description="Myb-like" evidence="6">
    <location>
        <begin position="1"/>
        <end position="52"/>
    </location>
</feature>
<feature type="compositionally biased region" description="Low complexity" evidence="5">
    <location>
        <begin position="257"/>
        <end position="272"/>
    </location>
</feature>
<dbReference type="PROSITE" id="PS51294">
    <property type="entry name" value="HTH_MYB"/>
    <property type="match status" value="2"/>
</dbReference>
<dbReference type="AlphaFoldDB" id="A0A9P8ZZD2"/>
<reference evidence="8" key="1">
    <citation type="journal article" date="2021" name="Nat. Commun.">
        <title>Genetic determinants of endophytism in the Arabidopsis root mycobiome.</title>
        <authorList>
            <person name="Mesny F."/>
            <person name="Miyauchi S."/>
            <person name="Thiergart T."/>
            <person name="Pickel B."/>
            <person name="Atanasova L."/>
            <person name="Karlsson M."/>
            <person name="Huettel B."/>
            <person name="Barry K.W."/>
            <person name="Haridas S."/>
            <person name="Chen C."/>
            <person name="Bauer D."/>
            <person name="Andreopoulos W."/>
            <person name="Pangilinan J."/>
            <person name="LaButti K."/>
            <person name="Riley R."/>
            <person name="Lipzen A."/>
            <person name="Clum A."/>
            <person name="Drula E."/>
            <person name="Henrissat B."/>
            <person name="Kohler A."/>
            <person name="Grigoriev I.V."/>
            <person name="Martin F.M."/>
            <person name="Hacquard S."/>
        </authorList>
    </citation>
    <scope>NUCLEOTIDE SEQUENCE</scope>
    <source>
        <strain evidence="8">MPI-SDFR-AT-0073</strain>
    </source>
</reference>
<dbReference type="OrthoDB" id="2143914at2759"/>
<proteinExistence type="predicted"/>
<dbReference type="GO" id="GO:2000037">
    <property type="term" value="P:regulation of stomatal complex patterning"/>
    <property type="evidence" value="ECO:0007669"/>
    <property type="project" value="UniProtKB-ARBA"/>
</dbReference>
<evidence type="ECO:0000256" key="2">
    <source>
        <dbReference type="ARBA" id="ARBA00022737"/>
    </source>
</evidence>
<evidence type="ECO:0000259" key="6">
    <source>
        <dbReference type="PROSITE" id="PS50090"/>
    </source>
</evidence>
<keyword evidence="9" id="KW-1185">Reference proteome</keyword>
<evidence type="ECO:0000256" key="5">
    <source>
        <dbReference type="SAM" id="MobiDB-lite"/>
    </source>
</evidence>
<organism evidence="8 9">
    <name type="scientific">Truncatella angustata</name>
    <dbReference type="NCBI Taxonomy" id="152316"/>
    <lineage>
        <taxon>Eukaryota</taxon>
        <taxon>Fungi</taxon>
        <taxon>Dikarya</taxon>
        <taxon>Ascomycota</taxon>
        <taxon>Pezizomycotina</taxon>
        <taxon>Sordariomycetes</taxon>
        <taxon>Xylariomycetidae</taxon>
        <taxon>Amphisphaeriales</taxon>
        <taxon>Sporocadaceae</taxon>
        <taxon>Truncatella</taxon>
    </lineage>
</organism>
<dbReference type="GO" id="GO:0005634">
    <property type="term" value="C:nucleus"/>
    <property type="evidence" value="ECO:0007669"/>
    <property type="project" value="UniProtKB-SubCell"/>
</dbReference>
<name>A0A9P8ZZD2_9PEZI</name>
<keyword evidence="3 8" id="KW-0238">DNA-binding</keyword>
<dbReference type="GeneID" id="70131253"/>
<feature type="domain" description="HTH myb-type" evidence="7">
    <location>
        <begin position="57"/>
        <end position="107"/>
    </location>
</feature>
<gene>
    <name evidence="8" type="ORF">BKA67DRAFT_559016</name>
</gene>
<dbReference type="SUPFAM" id="SSF46689">
    <property type="entry name" value="Homeodomain-like"/>
    <property type="match status" value="1"/>
</dbReference>
<evidence type="ECO:0000256" key="1">
    <source>
        <dbReference type="ARBA" id="ARBA00004123"/>
    </source>
</evidence>
<dbReference type="InterPro" id="IPR050560">
    <property type="entry name" value="MYB_TF"/>
</dbReference>
<sequence length="295" mass="33483">MADQRRGPWSQQEDNLLMQLVEEQGALNWVKISSMLGTRTPKQCRERFHQNLKPTLNHEPITPEEGEEIERLVHQIGKRWAEIARRLHNRSDNAVKNWWNGSMNRRKRVARKRQPYDDNNDLYRYSHTPRLHLSSLSTVPYTQTQQYALPSPSGSSSHHQYSSWSTGSNTSISPTVESINDGAPSLVSDAGSYYSESPTGYPPESPSYTTSLPPLRFGDSAPSPQNYYYDTSSKQQQQLPSIRDALDGRSQLPTAPSSPVIIPVPRIYRSTPRSPPRADSPPPVDPRMRLNNLLH</sequence>
<dbReference type="PANTHER" id="PTHR45614">
    <property type="entry name" value="MYB PROTEIN-RELATED"/>
    <property type="match status" value="1"/>
</dbReference>
<dbReference type="GO" id="GO:0033993">
    <property type="term" value="P:response to lipid"/>
    <property type="evidence" value="ECO:0007669"/>
    <property type="project" value="UniProtKB-ARBA"/>
</dbReference>
<feature type="domain" description="Myb-like" evidence="6">
    <location>
        <begin position="53"/>
        <end position="103"/>
    </location>
</feature>
<evidence type="ECO:0000313" key="8">
    <source>
        <dbReference type="EMBL" id="KAH6654940.1"/>
    </source>
</evidence>
<feature type="domain" description="HTH myb-type" evidence="7">
    <location>
        <begin position="1"/>
        <end position="56"/>
    </location>
</feature>
<dbReference type="CDD" id="cd00167">
    <property type="entry name" value="SANT"/>
    <property type="match status" value="2"/>
</dbReference>
<comment type="subcellular location">
    <subcellularLocation>
        <location evidence="1">Nucleus</location>
    </subcellularLocation>
</comment>
<protein>
    <submittedName>
        <fullName evidence="8">Homeodomain-like protein</fullName>
    </submittedName>
</protein>
<keyword evidence="2" id="KW-0677">Repeat</keyword>